<dbReference type="InterPro" id="IPR013785">
    <property type="entry name" value="Aldolase_TIM"/>
</dbReference>
<dbReference type="RefSeq" id="WP_286679255.1">
    <property type="nucleotide sequence ID" value="NZ_MNXI01000139.1"/>
</dbReference>
<dbReference type="GO" id="GO:0018580">
    <property type="term" value="F:nitronate monooxygenase activity"/>
    <property type="evidence" value="ECO:0007669"/>
    <property type="project" value="InterPro"/>
</dbReference>
<dbReference type="SUPFAM" id="SSF51412">
    <property type="entry name" value="Inosine monophosphate dehydrogenase (IMPDH)"/>
    <property type="match status" value="1"/>
</dbReference>
<keyword evidence="3" id="KW-0560">Oxidoreductase</keyword>
<name>A0A2M7T803_9ACTN</name>
<dbReference type="InterPro" id="IPR017569">
    <property type="entry name" value="Enoyl_ACP_red-II_put"/>
</dbReference>
<dbReference type="PANTHER" id="PTHR32332">
    <property type="entry name" value="2-NITROPROPANE DIOXYGENASE"/>
    <property type="match status" value="1"/>
</dbReference>
<dbReference type="Gene3D" id="3.20.20.70">
    <property type="entry name" value="Aldolase class I"/>
    <property type="match status" value="1"/>
</dbReference>
<keyword evidence="1" id="KW-0285">Flavoprotein</keyword>
<evidence type="ECO:0000256" key="3">
    <source>
        <dbReference type="ARBA" id="ARBA00023002"/>
    </source>
</evidence>
<evidence type="ECO:0000256" key="2">
    <source>
        <dbReference type="ARBA" id="ARBA00022643"/>
    </source>
</evidence>
<dbReference type="Pfam" id="PF03060">
    <property type="entry name" value="NMO"/>
    <property type="match status" value="2"/>
</dbReference>
<dbReference type="PANTHER" id="PTHR32332:SF20">
    <property type="entry name" value="2-NITROPROPANE DIOXYGENASE-LIKE PROTEIN"/>
    <property type="match status" value="1"/>
</dbReference>
<comment type="caution">
    <text evidence="4">The sequence shown here is derived from an EMBL/GenBank/DDBJ whole genome shotgun (WGS) entry which is preliminary data.</text>
</comment>
<proteinExistence type="predicted"/>
<dbReference type="EMBL" id="PFNG01000136">
    <property type="protein sequence ID" value="PIZ38853.1"/>
    <property type="molecule type" value="Genomic_DNA"/>
</dbReference>
<dbReference type="InterPro" id="IPR004136">
    <property type="entry name" value="NMO"/>
</dbReference>
<gene>
    <name evidence="4" type="ORF">COY37_05760</name>
</gene>
<reference evidence="5" key="1">
    <citation type="submission" date="2017-09" db="EMBL/GenBank/DDBJ databases">
        <title>Depth-based differentiation of microbial function through sediment-hosted aquifers and enrichment of novel symbionts in the deep terrestrial subsurface.</title>
        <authorList>
            <person name="Probst A.J."/>
            <person name="Ladd B."/>
            <person name="Jarett J.K."/>
            <person name="Geller-Mcgrath D.E."/>
            <person name="Sieber C.M.K."/>
            <person name="Emerson J.B."/>
            <person name="Anantharaman K."/>
            <person name="Thomas B.C."/>
            <person name="Malmstrom R."/>
            <person name="Stieglmeier M."/>
            <person name="Klingl A."/>
            <person name="Woyke T."/>
            <person name="Ryan C.M."/>
            <person name="Banfield J.F."/>
        </authorList>
    </citation>
    <scope>NUCLEOTIDE SEQUENCE [LARGE SCALE GENOMIC DNA]</scope>
</reference>
<dbReference type="NCBIfam" id="TIGR03151">
    <property type="entry name" value="enACPred_II"/>
    <property type="match status" value="1"/>
</dbReference>
<evidence type="ECO:0000313" key="5">
    <source>
        <dbReference type="Proteomes" id="UP000230956"/>
    </source>
</evidence>
<sequence>MIRTRLCDLLGIDYPIIQGGMAWVSTAELVAAVSNGGGLGIIGAGHMPTDILRQEIRKTKELTDRPFGVNLMLLTPHIEELIQVSLEEHVPVVTTGAGNPSTFINKFKEIGTKVIPVVPSIALAQRMEKVGADAVIAEGTESGGHIGELTTMVLVPQVVDAVSIPVIAAGGIADGRGLAAALALGAAGVQVGTRFVCATECTVHENYKQKVLGAKDRDTTVTARSTGHPVRVLKNRLTREFEQMEKEGVPVEELESLGVGKLRLAAKEGDVDHGSVMAGQAAGLVKNIMPAAAIIKEMAADAEKTIGKLRDIITAGNPIKV</sequence>
<evidence type="ECO:0000256" key="1">
    <source>
        <dbReference type="ARBA" id="ARBA00022630"/>
    </source>
</evidence>
<keyword evidence="2" id="KW-0288">FMN</keyword>
<dbReference type="Proteomes" id="UP000230956">
    <property type="component" value="Unassembled WGS sequence"/>
</dbReference>
<protein>
    <submittedName>
        <fullName evidence="4">Enoyl-[acyl-carrier-protein] reductase FabK</fullName>
    </submittedName>
</protein>
<organism evidence="4 5">
    <name type="scientific">Candidatus Aquicultor secundus</name>
    <dbReference type="NCBI Taxonomy" id="1973895"/>
    <lineage>
        <taxon>Bacteria</taxon>
        <taxon>Bacillati</taxon>
        <taxon>Actinomycetota</taxon>
        <taxon>Candidatus Aquicultoria</taxon>
        <taxon>Candidatus Aquicultorales</taxon>
        <taxon>Candidatus Aquicultoraceae</taxon>
        <taxon>Candidatus Aquicultor</taxon>
    </lineage>
</organism>
<dbReference type="CDD" id="cd04730">
    <property type="entry name" value="NPD_like"/>
    <property type="match status" value="1"/>
</dbReference>
<evidence type="ECO:0000313" key="4">
    <source>
        <dbReference type="EMBL" id="PIZ38853.1"/>
    </source>
</evidence>
<dbReference type="AlphaFoldDB" id="A0A2M7T803"/>
<accession>A0A2M7T803</accession>